<dbReference type="GO" id="GO:0000271">
    <property type="term" value="P:polysaccharide biosynthetic process"/>
    <property type="evidence" value="ECO:0007669"/>
    <property type="project" value="TreeGrafter"/>
</dbReference>
<dbReference type="CDD" id="cd00616">
    <property type="entry name" value="AHBA_syn"/>
    <property type="match status" value="1"/>
</dbReference>
<dbReference type="InterPro" id="IPR000653">
    <property type="entry name" value="DegT/StrS_aminotransferase"/>
</dbReference>
<evidence type="ECO:0000256" key="1">
    <source>
        <dbReference type="ARBA" id="ARBA00037999"/>
    </source>
</evidence>
<name>A0A6N4R1X2_9LEPT</name>
<evidence type="ECO:0000256" key="3">
    <source>
        <dbReference type="PIRSR" id="PIRSR000390-2"/>
    </source>
</evidence>
<dbReference type="InterPro" id="IPR020026">
    <property type="entry name" value="PseC"/>
</dbReference>
<dbReference type="AlphaFoldDB" id="A0A6N4R1X2"/>
<sequence>MNNIPYGKQHITEEDIDAVVQTLRSDFLTQGPKVREFEEKFARYVGSKYAVAVSNGTAALHLSVLALGLKPGQKVITTPISFAATSNCVLFENAEIEFVDIDPHTALIDLKKLRTLLEGSPKHTYSGIIPVDFAGCPVNLEEVREIADEFGLWIIEDACHAPGGFFTNGSGVKVLCGNGKYADASVFSFHPVKHIATGEGGMITTDSPLLYEKLILLRTHGITKDSERFLLSEKDVLQGGWYYEMQTLGYNYRISDILAALGISQLDRADVGIADRRKIASIYDDALSNKMNVQPLTKFSDFSGHAYHLYVIQTLNRNALYEKLRKNSVFAQVHYVPIHLFPYYKSLGYRKGMFPHAERYYEHALSLPMFPTLSKEDQDRVIQLLD</sequence>
<feature type="active site" description="Proton acceptor" evidence="2">
    <location>
        <position position="193"/>
    </location>
</feature>
<dbReference type="Gene3D" id="3.40.640.10">
    <property type="entry name" value="Type I PLP-dependent aspartate aminotransferase-like (Major domain)"/>
    <property type="match status" value="1"/>
</dbReference>
<accession>A0A6N4R1X2</accession>
<dbReference type="EC" id="2.6.1.92" evidence="5"/>
<comment type="caution">
    <text evidence="5">The sequence shown here is derived from an EMBL/GenBank/DDBJ whole genome shotgun (WGS) entry which is preliminary data.</text>
</comment>
<dbReference type="Pfam" id="PF01041">
    <property type="entry name" value="DegT_DnrJ_EryC1"/>
    <property type="match status" value="1"/>
</dbReference>
<dbReference type="PANTHER" id="PTHR30244:SF34">
    <property type="entry name" value="DTDP-4-AMINO-4,6-DIDEOXYGALACTOSE TRANSAMINASE"/>
    <property type="match status" value="1"/>
</dbReference>
<evidence type="ECO:0000313" key="5">
    <source>
        <dbReference type="EMBL" id="TGL81160.1"/>
    </source>
</evidence>
<feature type="modified residue" description="N6-(pyridoxal phosphate)lysine" evidence="3">
    <location>
        <position position="193"/>
    </location>
</feature>
<dbReference type="InterPro" id="IPR015422">
    <property type="entry name" value="PyrdxlP-dep_Trfase_small"/>
</dbReference>
<dbReference type="GO" id="GO:0008483">
    <property type="term" value="F:transaminase activity"/>
    <property type="evidence" value="ECO:0007669"/>
    <property type="project" value="UniProtKB-KW"/>
</dbReference>
<dbReference type="InterPro" id="IPR015424">
    <property type="entry name" value="PyrdxlP-dep_Trfase"/>
</dbReference>
<dbReference type="Gene3D" id="3.90.1150.10">
    <property type="entry name" value="Aspartate Aminotransferase, domain 1"/>
    <property type="match status" value="1"/>
</dbReference>
<dbReference type="InterPro" id="IPR015421">
    <property type="entry name" value="PyrdxlP-dep_Trfase_major"/>
</dbReference>
<comment type="similarity">
    <text evidence="1 4">Belongs to the DegT/DnrJ/EryC1 family.</text>
</comment>
<dbReference type="EMBL" id="RQGM01000062">
    <property type="protein sequence ID" value="TGL81160.1"/>
    <property type="molecule type" value="Genomic_DNA"/>
</dbReference>
<proteinExistence type="inferred from homology"/>
<evidence type="ECO:0000256" key="4">
    <source>
        <dbReference type="RuleBase" id="RU004508"/>
    </source>
</evidence>
<dbReference type="SUPFAM" id="SSF53383">
    <property type="entry name" value="PLP-dependent transferases"/>
    <property type="match status" value="1"/>
</dbReference>
<dbReference type="PIRSF" id="PIRSF000390">
    <property type="entry name" value="PLP_StrS"/>
    <property type="match status" value="1"/>
</dbReference>
<dbReference type="NCBIfam" id="TIGR03588">
    <property type="entry name" value="PseC"/>
    <property type="match status" value="1"/>
</dbReference>
<dbReference type="PANTHER" id="PTHR30244">
    <property type="entry name" value="TRANSAMINASE"/>
    <property type="match status" value="1"/>
</dbReference>
<evidence type="ECO:0000256" key="2">
    <source>
        <dbReference type="PIRSR" id="PIRSR000390-1"/>
    </source>
</evidence>
<protein>
    <submittedName>
        <fullName evidence="5">UDP-4-amino-4, 6-dideoxy-N-acetyl-beta-L-altrosamine transaminase</fullName>
        <ecNumber evidence="5">2.6.1.92</ecNumber>
    </submittedName>
</protein>
<organism evidence="5 6">
    <name type="scientific">Leptospira yasudae</name>
    <dbReference type="NCBI Taxonomy" id="2202201"/>
    <lineage>
        <taxon>Bacteria</taxon>
        <taxon>Pseudomonadati</taxon>
        <taxon>Spirochaetota</taxon>
        <taxon>Spirochaetia</taxon>
        <taxon>Leptospirales</taxon>
        <taxon>Leptospiraceae</taxon>
        <taxon>Leptospira</taxon>
    </lineage>
</organism>
<gene>
    <name evidence="5" type="primary">pseC</name>
    <name evidence="5" type="ORF">EHQ83_14940</name>
</gene>
<reference evidence="5 6" key="1">
    <citation type="journal article" date="2019" name="PLoS Negl. Trop. Dis.">
        <title>Revisiting the worldwide diversity of Leptospira species in the environment.</title>
        <authorList>
            <person name="Vincent A.T."/>
            <person name="Schiettekatte O."/>
            <person name="Bourhy P."/>
            <person name="Veyrier F.J."/>
            <person name="Picardeau M."/>
        </authorList>
    </citation>
    <scope>NUCLEOTIDE SEQUENCE [LARGE SCALE GENOMIC DNA]</scope>
    <source>
        <strain evidence="5 6">201702445</strain>
    </source>
</reference>
<dbReference type="RefSeq" id="WP_135573181.1">
    <property type="nucleotide sequence ID" value="NZ_RQGK01000015.1"/>
</dbReference>
<keyword evidence="5" id="KW-0032">Aminotransferase</keyword>
<dbReference type="GO" id="GO:0030170">
    <property type="term" value="F:pyridoxal phosphate binding"/>
    <property type="evidence" value="ECO:0007669"/>
    <property type="project" value="TreeGrafter"/>
</dbReference>
<keyword evidence="3 4" id="KW-0663">Pyridoxal phosphate</keyword>
<keyword evidence="5" id="KW-0808">Transferase</keyword>
<dbReference type="Proteomes" id="UP000297613">
    <property type="component" value="Unassembled WGS sequence"/>
</dbReference>
<evidence type="ECO:0000313" key="6">
    <source>
        <dbReference type="Proteomes" id="UP000297613"/>
    </source>
</evidence>